<comment type="subcellular location">
    <subcellularLocation>
        <location evidence="1">Cell membrane</location>
        <topology evidence="1">Multi-pass membrane protein</topology>
    </subcellularLocation>
</comment>
<dbReference type="PANTHER" id="PTHR42810">
    <property type="entry name" value="PURINE PERMEASE C1399.01C-RELATED"/>
    <property type="match status" value="1"/>
</dbReference>
<keyword evidence="3" id="KW-0813">Transport</keyword>
<reference evidence="10 11" key="1">
    <citation type="submission" date="2024-10" db="EMBL/GenBank/DDBJ databases">
        <title>The Natural Products Discovery Center: Release of the First 8490 Sequenced Strains for Exploring Actinobacteria Biosynthetic Diversity.</title>
        <authorList>
            <person name="Kalkreuter E."/>
            <person name="Kautsar S.A."/>
            <person name="Yang D."/>
            <person name="Bader C.D."/>
            <person name="Teijaro C.N."/>
            <person name="Fluegel L."/>
            <person name="Davis C.M."/>
            <person name="Simpson J.R."/>
            <person name="Lauterbach L."/>
            <person name="Steele A.D."/>
            <person name="Gui C."/>
            <person name="Meng S."/>
            <person name="Li G."/>
            <person name="Viehrig K."/>
            <person name="Ye F."/>
            <person name="Su P."/>
            <person name="Kiefer A.F."/>
            <person name="Nichols A."/>
            <person name="Cepeda A.J."/>
            <person name="Yan W."/>
            <person name="Fan B."/>
            <person name="Jiang Y."/>
            <person name="Adhikari A."/>
            <person name="Zheng C.-J."/>
            <person name="Schuster L."/>
            <person name="Cowan T.M."/>
            <person name="Smanski M.J."/>
            <person name="Chevrette M.G."/>
            <person name="De Carvalho L.P.S."/>
            <person name="Shen B."/>
        </authorList>
    </citation>
    <scope>NUCLEOTIDE SEQUENCE [LARGE SCALE GENOMIC DNA]</scope>
    <source>
        <strain evidence="10 11">NPDC018013</strain>
    </source>
</reference>
<evidence type="ECO:0000256" key="2">
    <source>
        <dbReference type="ARBA" id="ARBA00008821"/>
    </source>
</evidence>
<evidence type="ECO:0000256" key="8">
    <source>
        <dbReference type="SAM" id="MobiDB-lite"/>
    </source>
</evidence>
<feature type="transmembrane region" description="Helical" evidence="9">
    <location>
        <begin position="114"/>
        <end position="135"/>
    </location>
</feature>
<dbReference type="Pfam" id="PF00860">
    <property type="entry name" value="Xan_ur_permease"/>
    <property type="match status" value="1"/>
</dbReference>
<dbReference type="Proteomes" id="UP001610990">
    <property type="component" value="Unassembled WGS sequence"/>
</dbReference>
<keyword evidence="6 9" id="KW-1133">Transmembrane helix</keyword>
<evidence type="ECO:0000256" key="7">
    <source>
        <dbReference type="ARBA" id="ARBA00023136"/>
    </source>
</evidence>
<keyword evidence="4" id="KW-1003">Cell membrane</keyword>
<feature type="transmembrane region" description="Helical" evidence="9">
    <location>
        <begin position="388"/>
        <end position="406"/>
    </location>
</feature>
<feature type="transmembrane region" description="Helical" evidence="9">
    <location>
        <begin position="178"/>
        <end position="196"/>
    </location>
</feature>
<dbReference type="RefSeq" id="WP_397675444.1">
    <property type="nucleotide sequence ID" value="NZ_JBIRGH010000024.1"/>
</dbReference>
<feature type="transmembrane region" description="Helical" evidence="9">
    <location>
        <begin position="355"/>
        <end position="376"/>
    </location>
</feature>
<evidence type="ECO:0000313" key="10">
    <source>
        <dbReference type="EMBL" id="MFH8588460.1"/>
    </source>
</evidence>
<dbReference type="InterPro" id="IPR017588">
    <property type="entry name" value="UacT-like"/>
</dbReference>
<feature type="transmembrane region" description="Helical" evidence="9">
    <location>
        <begin position="89"/>
        <end position="108"/>
    </location>
</feature>
<dbReference type="NCBIfam" id="TIGR03173">
    <property type="entry name" value="pbuX"/>
    <property type="match status" value="1"/>
</dbReference>
<feature type="region of interest" description="Disordered" evidence="8">
    <location>
        <begin position="449"/>
        <end position="487"/>
    </location>
</feature>
<organism evidence="10 11">
    <name type="scientific">Streptomyces celluloflavus</name>
    <dbReference type="NCBI Taxonomy" id="58344"/>
    <lineage>
        <taxon>Bacteria</taxon>
        <taxon>Bacillati</taxon>
        <taxon>Actinomycetota</taxon>
        <taxon>Actinomycetes</taxon>
        <taxon>Kitasatosporales</taxon>
        <taxon>Streptomycetaceae</taxon>
        <taxon>Streptomyces</taxon>
    </lineage>
</organism>
<feature type="transmembrane region" description="Helical" evidence="9">
    <location>
        <begin position="208"/>
        <end position="232"/>
    </location>
</feature>
<dbReference type="InterPro" id="IPR006043">
    <property type="entry name" value="NCS2"/>
</dbReference>
<evidence type="ECO:0000256" key="1">
    <source>
        <dbReference type="ARBA" id="ARBA00004651"/>
    </source>
</evidence>
<proteinExistence type="inferred from homology"/>
<evidence type="ECO:0000256" key="4">
    <source>
        <dbReference type="ARBA" id="ARBA00022475"/>
    </source>
</evidence>
<gene>
    <name evidence="10" type="ORF">ACH4GP_29385</name>
</gene>
<comment type="similarity">
    <text evidence="2">Belongs to the nucleobase:cation symporter-2 (NCS2) (TC 2.A.40) family.</text>
</comment>
<feature type="transmembrane region" description="Helical" evidence="9">
    <location>
        <begin position="252"/>
        <end position="277"/>
    </location>
</feature>
<evidence type="ECO:0000256" key="5">
    <source>
        <dbReference type="ARBA" id="ARBA00022692"/>
    </source>
</evidence>
<evidence type="ECO:0000313" key="11">
    <source>
        <dbReference type="Proteomes" id="UP001610990"/>
    </source>
</evidence>
<keyword evidence="11" id="KW-1185">Reference proteome</keyword>
<feature type="region of interest" description="Disordered" evidence="8">
    <location>
        <begin position="1"/>
        <end position="21"/>
    </location>
</feature>
<evidence type="ECO:0000256" key="9">
    <source>
        <dbReference type="SAM" id="Phobius"/>
    </source>
</evidence>
<dbReference type="NCBIfam" id="TIGR00801">
    <property type="entry name" value="ncs2"/>
    <property type="match status" value="1"/>
</dbReference>
<dbReference type="NCBIfam" id="NF037981">
    <property type="entry name" value="NCS2_1"/>
    <property type="match status" value="1"/>
</dbReference>
<feature type="transmembrane region" description="Helical" evidence="9">
    <location>
        <begin position="60"/>
        <end position="82"/>
    </location>
</feature>
<feature type="transmembrane region" description="Helical" evidence="9">
    <location>
        <begin position="330"/>
        <end position="349"/>
    </location>
</feature>
<keyword evidence="7 9" id="KW-0472">Membrane</keyword>
<keyword evidence="5 9" id="KW-0812">Transmembrane</keyword>
<sequence>MAPRPGQQPEADRRHPVDRTLPPVKMVTSGLQHVAAMYAGVVAPPMIVGPACGLGPAETAFLMGASLFTAGIATLLQTLGFWKIGAKLPFVNGVSFAGVTPMVAIGQSQSPRHALPVIFGAVLVAGVLGFLLAPYFSRLVRFFPPVVTGTVITLIGLSLLPVAFRWSQGGNEHASDHGSLANIGTAALTFVIMLVLRRVLRGFLRQIAILLGLVAGTLIAIPVGITRFSALAGADLVGFPVPFHFGAPRFELAAIVSMCVVMLVCMTESTADMLALGRIVGRPADERTIAGGLRADTLGTAVSPFFNGFANSAFAQNIGLVAMTGVRSRFVVATSGGILIVLGLCPVAASVISLVPLPVLGGAGIVLFGSVAASGIQTLASAALEKGENALIVAAALGIGLIPIAAPDFYHAFPKDLLVVLDSGISTGCLVALVLNLVFHHLGGRRPDGGPGPLDAGAGGGHEEADRPRRPAGGEPDAAGFVAAPAH</sequence>
<evidence type="ECO:0000256" key="3">
    <source>
        <dbReference type="ARBA" id="ARBA00022448"/>
    </source>
</evidence>
<feature type="compositionally biased region" description="Gly residues" evidence="8">
    <location>
        <begin position="449"/>
        <end position="460"/>
    </location>
</feature>
<dbReference type="EMBL" id="JBIRGH010000024">
    <property type="protein sequence ID" value="MFH8588460.1"/>
    <property type="molecule type" value="Genomic_DNA"/>
</dbReference>
<feature type="transmembrane region" description="Helical" evidence="9">
    <location>
        <begin position="142"/>
        <end position="166"/>
    </location>
</feature>
<evidence type="ECO:0000256" key="6">
    <source>
        <dbReference type="ARBA" id="ARBA00022989"/>
    </source>
</evidence>
<name>A0ABW7RQ86_9ACTN</name>
<dbReference type="PANTHER" id="PTHR42810:SF4">
    <property type="entry name" value="URIC ACID TRANSPORTER UACT"/>
    <property type="match status" value="1"/>
</dbReference>
<accession>A0ABW7RQ86</accession>
<comment type="caution">
    <text evidence="10">The sequence shown here is derived from an EMBL/GenBank/DDBJ whole genome shotgun (WGS) entry which is preliminary data.</text>
</comment>
<feature type="transmembrane region" description="Helical" evidence="9">
    <location>
        <begin position="418"/>
        <end position="439"/>
    </location>
</feature>
<protein>
    <submittedName>
        <fullName evidence="10">Nucleobase:cation symporter-2 family protein</fullName>
    </submittedName>
</protein>
<dbReference type="PROSITE" id="PS01116">
    <property type="entry name" value="XANTH_URACIL_PERMASE"/>
    <property type="match status" value="1"/>
</dbReference>
<dbReference type="InterPro" id="IPR006042">
    <property type="entry name" value="Xan_ur_permease"/>
</dbReference>